<dbReference type="PANTHER" id="PTHR11697">
    <property type="entry name" value="GENERAL TRANSCRIPTION FACTOR 2-RELATED ZINC FINGER PROTEIN"/>
    <property type="match status" value="1"/>
</dbReference>
<proteinExistence type="predicted"/>
<evidence type="ECO:0000259" key="1">
    <source>
        <dbReference type="SMART" id="SM00597"/>
    </source>
</evidence>
<comment type="caution">
    <text evidence="2">The sequence shown here is derived from an EMBL/GenBank/DDBJ whole genome shotgun (WGS) entry which is preliminary data.</text>
</comment>
<dbReference type="SUPFAM" id="SSF53098">
    <property type="entry name" value="Ribonuclease H-like"/>
    <property type="match status" value="1"/>
</dbReference>
<dbReference type="InterPro" id="IPR006580">
    <property type="entry name" value="Znf_TTF"/>
</dbReference>
<dbReference type="InterPro" id="IPR008906">
    <property type="entry name" value="HATC_C_dom"/>
</dbReference>
<dbReference type="SMART" id="SM00597">
    <property type="entry name" value="ZnF_TTF"/>
    <property type="match status" value="1"/>
</dbReference>
<organism evidence="2 3">
    <name type="scientific">Saponaria officinalis</name>
    <name type="common">Common soapwort</name>
    <name type="synonym">Lychnis saponaria</name>
    <dbReference type="NCBI Taxonomy" id="3572"/>
    <lineage>
        <taxon>Eukaryota</taxon>
        <taxon>Viridiplantae</taxon>
        <taxon>Streptophyta</taxon>
        <taxon>Embryophyta</taxon>
        <taxon>Tracheophyta</taxon>
        <taxon>Spermatophyta</taxon>
        <taxon>Magnoliopsida</taxon>
        <taxon>eudicotyledons</taxon>
        <taxon>Gunneridae</taxon>
        <taxon>Pentapetalae</taxon>
        <taxon>Caryophyllales</taxon>
        <taxon>Caryophyllaceae</taxon>
        <taxon>Caryophylleae</taxon>
        <taxon>Saponaria</taxon>
    </lineage>
</organism>
<reference evidence="2" key="1">
    <citation type="submission" date="2024-03" db="EMBL/GenBank/DDBJ databases">
        <title>WGS assembly of Saponaria officinalis var. Norfolk2.</title>
        <authorList>
            <person name="Jenkins J."/>
            <person name="Shu S."/>
            <person name="Grimwood J."/>
            <person name="Barry K."/>
            <person name="Goodstein D."/>
            <person name="Schmutz J."/>
            <person name="Leebens-Mack J."/>
            <person name="Osbourn A."/>
        </authorList>
    </citation>
    <scope>NUCLEOTIDE SEQUENCE [LARGE SCALE GENOMIC DNA]</scope>
    <source>
        <strain evidence="2">JIC</strain>
    </source>
</reference>
<dbReference type="InterPro" id="IPR055298">
    <property type="entry name" value="AtLOH3-like"/>
</dbReference>
<dbReference type="Proteomes" id="UP001443914">
    <property type="component" value="Unassembled WGS sequence"/>
</dbReference>
<dbReference type="Pfam" id="PF05699">
    <property type="entry name" value="Dimer_Tnp_hAT"/>
    <property type="match status" value="1"/>
</dbReference>
<keyword evidence="3" id="KW-1185">Reference proteome</keyword>
<dbReference type="InterPro" id="IPR012337">
    <property type="entry name" value="RNaseH-like_sf"/>
</dbReference>
<dbReference type="InterPro" id="IPR025398">
    <property type="entry name" value="DUF4371"/>
</dbReference>
<dbReference type="PANTHER" id="PTHR11697:SF230">
    <property type="entry name" value="ZINC FINGER, MYM DOMAIN CONTAINING 1"/>
    <property type="match status" value="1"/>
</dbReference>
<sequence length="783" mass="91013">MSKQTNLLGFLKRKEPKCATTSIAEDHIPEPSPPIHEHNTLRTHQIENEDLIFSLERDPGLQAPMWHHPMEKRNEIRRAYLKLKPYQPILRNFPYSGPEGHRRSFQSSWYKKFPDWLEYSLSKDAAFCFLCYLFADKPNPHTNTFTIIGFNNWKRVNEGKNCPFVTHIDLLNDRDHIRYAFVSQEEAQIRKNRLRLETTIDVVRLLTLQACPLRGYDESANLDNQGNFLEFRKAFARYNDEVSRAIEHTSYNAQYIAPSIQKEILHIISTKVRNYIREEIGESKFCIMVDEARDEAKREQMAIVLRFVDKKGLIKERFFDLVHVTDTSAATLKKEVCSVFTKHKLFVENLRGQGYDGASNMRGEWNGLQALFLADCPYAYYVHCFSHRLQLALVAASKEVSPVHQFFSNLNFIINIIGASPKRHDELQANKGVEIETLLFRGELETGRGANQFGTLKRAGDTRWGSHLQSIRSLLNMYSVTVSVLEHIMVDKSCNSHQRGDADIALNLMISYEFVFLSHLMREILGITDILCQALQRKSQDIANALKLVSTTKSLIQNLREDRWKAFVEEVNLFCQKHDIFTRRQQDQNTVEHHFRVNVFYVTIDKQLQEINSRFNDKALGLLTLTSVLAPYDRYKNFDCEQIFTLAEKYYPSDFTTQEKIHLRYQLKHFHCEVKGDDPTLRNLSTLQELCQCLAETGKSDVYFLIDRLIRLVLTLPVSTATTERAFSGMKIMKTRLRNKMEDDFLADSLVIYIEREISKSFSVESNVDDFKSLKDRRVLFSA</sequence>
<name>A0AAW1M846_SAPOF</name>
<dbReference type="Pfam" id="PF14291">
    <property type="entry name" value="DUF4371"/>
    <property type="match status" value="1"/>
</dbReference>
<dbReference type="AlphaFoldDB" id="A0AAW1M846"/>
<feature type="domain" description="TTF-type" evidence="1">
    <location>
        <begin position="101"/>
        <end position="194"/>
    </location>
</feature>
<dbReference type="GO" id="GO:0046983">
    <property type="term" value="F:protein dimerization activity"/>
    <property type="evidence" value="ECO:0007669"/>
    <property type="project" value="InterPro"/>
</dbReference>
<gene>
    <name evidence="2" type="ORF">RND81_03G060100</name>
</gene>
<evidence type="ECO:0000313" key="2">
    <source>
        <dbReference type="EMBL" id="KAK9740787.1"/>
    </source>
</evidence>
<evidence type="ECO:0000313" key="3">
    <source>
        <dbReference type="Proteomes" id="UP001443914"/>
    </source>
</evidence>
<accession>A0AAW1M846</accession>
<protein>
    <recommendedName>
        <fullName evidence="1">TTF-type domain-containing protein</fullName>
    </recommendedName>
</protein>
<dbReference type="EMBL" id="JBDFQZ010000003">
    <property type="protein sequence ID" value="KAK9740787.1"/>
    <property type="molecule type" value="Genomic_DNA"/>
</dbReference>